<dbReference type="EMBL" id="JACIEH010000001">
    <property type="protein sequence ID" value="MBB4097255.1"/>
    <property type="molecule type" value="Genomic_DNA"/>
</dbReference>
<sequence>MLDRRTTLIMLGGAAGGLVGVVALTPSPGDAHADPRPDLYNCEGCEAVAERNAKALAARVRLASAEEPGERMVLTGRVLTQDGRPASGVIIYAHHTNAQGLYANGTRETEWSRRHGRLRGWARTGPDGLYVFDTIKPAPYPDRSMPAHVHLFIGEPGKRPYYIDDAVFDGEFGVTAAYRARQELRGGSGIVRLTRTADGVLEARRDIRLERHPVEIGGQLGAG</sequence>
<name>A0A7W6JPQ3_9SPHN</name>
<dbReference type="RefSeq" id="WP_183994738.1">
    <property type="nucleotide sequence ID" value="NZ_JACIEH010000001.1"/>
</dbReference>
<evidence type="ECO:0000313" key="5">
    <source>
        <dbReference type="EMBL" id="MBB4097255.1"/>
    </source>
</evidence>
<reference evidence="5 6" key="1">
    <citation type="submission" date="2020-08" db="EMBL/GenBank/DDBJ databases">
        <title>Genomic Encyclopedia of Type Strains, Phase IV (KMG-IV): sequencing the most valuable type-strain genomes for metagenomic binning, comparative biology and taxonomic classification.</title>
        <authorList>
            <person name="Goeker M."/>
        </authorList>
    </citation>
    <scope>NUCLEOTIDE SEQUENCE [LARGE SCALE GENOMIC DNA]</scope>
    <source>
        <strain evidence="5 6">DSM 101806</strain>
    </source>
</reference>
<keyword evidence="2 5" id="KW-0223">Dioxygenase</keyword>
<evidence type="ECO:0000256" key="2">
    <source>
        <dbReference type="ARBA" id="ARBA00022964"/>
    </source>
</evidence>
<dbReference type="EC" id="1.13.11.3" evidence="5"/>
<gene>
    <name evidence="5" type="ORF">GGR46_000788</name>
</gene>
<proteinExistence type="inferred from homology"/>
<keyword evidence="6" id="KW-1185">Reference proteome</keyword>
<dbReference type="PANTHER" id="PTHR33711:SF7">
    <property type="entry name" value="INTRADIOL RING-CLEAVAGE DIOXYGENASES DOMAIN-CONTAINING PROTEIN-RELATED"/>
    <property type="match status" value="1"/>
</dbReference>
<evidence type="ECO:0000313" key="6">
    <source>
        <dbReference type="Proteomes" id="UP000557392"/>
    </source>
</evidence>
<dbReference type="InterPro" id="IPR050770">
    <property type="entry name" value="Intradiol_RC_Dioxygenase"/>
</dbReference>
<protein>
    <submittedName>
        <fullName evidence="5">Protocatechuate 3,4-dioxygenase beta subunit</fullName>
        <ecNumber evidence="5">1.13.11.3</ecNumber>
    </submittedName>
</protein>
<dbReference type="Pfam" id="PF00775">
    <property type="entry name" value="Dioxygenase_C"/>
    <property type="match status" value="1"/>
</dbReference>
<dbReference type="InterPro" id="IPR000627">
    <property type="entry name" value="Intradiol_dOase_C"/>
</dbReference>
<dbReference type="GO" id="GO:0018578">
    <property type="term" value="F:protocatechuate 3,4-dioxygenase activity"/>
    <property type="evidence" value="ECO:0007669"/>
    <property type="project" value="UniProtKB-EC"/>
</dbReference>
<dbReference type="InterPro" id="IPR015889">
    <property type="entry name" value="Intradiol_dOase_core"/>
</dbReference>
<dbReference type="PANTHER" id="PTHR33711">
    <property type="entry name" value="DIOXYGENASE, PUTATIVE (AFU_ORTHOLOGUE AFUA_2G02910)-RELATED"/>
    <property type="match status" value="1"/>
</dbReference>
<comment type="similarity">
    <text evidence="1">Belongs to the intradiol ring-cleavage dioxygenase family.</text>
</comment>
<evidence type="ECO:0000256" key="1">
    <source>
        <dbReference type="ARBA" id="ARBA00007825"/>
    </source>
</evidence>
<comment type="caution">
    <text evidence="5">The sequence shown here is derived from an EMBL/GenBank/DDBJ whole genome shotgun (WGS) entry which is preliminary data.</text>
</comment>
<evidence type="ECO:0000256" key="3">
    <source>
        <dbReference type="ARBA" id="ARBA00023002"/>
    </source>
</evidence>
<organism evidence="5 6">
    <name type="scientific">Sphingomonas kyeonggiensis</name>
    <dbReference type="NCBI Taxonomy" id="1268553"/>
    <lineage>
        <taxon>Bacteria</taxon>
        <taxon>Pseudomonadati</taxon>
        <taxon>Pseudomonadota</taxon>
        <taxon>Alphaproteobacteria</taxon>
        <taxon>Sphingomonadales</taxon>
        <taxon>Sphingomonadaceae</taxon>
        <taxon>Sphingomonas</taxon>
    </lineage>
</organism>
<accession>A0A7W6JPQ3</accession>
<dbReference type="Proteomes" id="UP000557392">
    <property type="component" value="Unassembled WGS sequence"/>
</dbReference>
<dbReference type="SUPFAM" id="SSF49482">
    <property type="entry name" value="Aromatic compound dioxygenase"/>
    <property type="match status" value="1"/>
</dbReference>
<dbReference type="GO" id="GO:0008199">
    <property type="term" value="F:ferric iron binding"/>
    <property type="evidence" value="ECO:0007669"/>
    <property type="project" value="InterPro"/>
</dbReference>
<dbReference type="AlphaFoldDB" id="A0A7W6JPQ3"/>
<feature type="domain" description="Intradiol ring-cleavage dioxygenases" evidence="4">
    <location>
        <begin position="54"/>
        <end position="168"/>
    </location>
</feature>
<keyword evidence="3 5" id="KW-0560">Oxidoreductase</keyword>
<dbReference type="Gene3D" id="2.60.130.10">
    <property type="entry name" value="Aromatic compound dioxygenase"/>
    <property type="match status" value="1"/>
</dbReference>
<evidence type="ECO:0000259" key="4">
    <source>
        <dbReference type="Pfam" id="PF00775"/>
    </source>
</evidence>